<organism evidence="2">
    <name type="scientific">marine sediment metagenome</name>
    <dbReference type="NCBI Taxonomy" id="412755"/>
    <lineage>
        <taxon>unclassified sequences</taxon>
        <taxon>metagenomes</taxon>
        <taxon>ecological metagenomes</taxon>
    </lineage>
</organism>
<feature type="transmembrane region" description="Helical" evidence="1">
    <location>
        <begin position="106"/>
        <end position="130"/>
    </location>
</feature>
<feature type="transmembrane region" description="Helical" evidence="1">
    <location>
        <begin position="7"/>
        <end position="26"/>
    </location>
</feature>
<keyword evidence="1" id="KW-0472">Membrane</keyword>
<feature type="transmembrane region" description="Helical" evidence="1">
    <location>
        <begin position="64"/>
        <end position="86"/>
    </location>
</feature>
<evidence type="ECO:0000313" key="2">
    <source>
        <dbReference type="EMBL" id="GAH63696.1"/>
    </source>
</evidence>
<dbReference type="AlphaFoldDB" id="X1H0L0"/>
<evidence type="ECO:0000256" key="1">
    <source>
        <dbReference type="SAM" id="Phobius"/>
    </source>
</evidence>
<reference evidence="2" key="1">
    <citation type="journal article" date="2014" name="Front. Microbiol.">
        <title>High frequency of phylogenetically diverse reductive dehalogenase-homologous genes in deep subseafloor sedimentary metagenomes.</title>
        <authorList>
            <person name="Kawai M."/>
            <person name="Futagami T."/>
            <person name="Toyoda A."/>
            <person name="Takaki Y."/>
            <person name="Nishi S."/>
            <person name="Hori S."/>
            <person name="Arai W."/>
            <person name="Tsubouchi T."/>
            <person name="Morono Y."/>
            <person name="Uchiyama I."/>
            <person name="Ito T."/>
            <person name="Fujiyama A."/>
            <person name="Inagaki F."/>
            <person name="Takami H."/>
        </authorList>
    </citation>
    <scope>NUCLEOTIDE SEQUENCE</scope>
    <source>
        <strain evidence="2">Expedition CK06-06</strain>
    </source>
</reference>
<feature type="transmembrane region" description="Helical" evidence="1">
    <location>
        <begin position="38"/>
        <end position="57"/>
    </location>
</feature>
<name>X1H0L0_9ZZZZ</name>
<keyword evidence="1" id="KW-0812">Transmembrane</keyword>
<proteinExistence type="predicted"/>
<comment type="caution">
    <text evidence="2">The sequence shown here is derived from an EMBL/GenBank/DDBJ whole genome shotgun (WGS) entry which is preliminary data.</text>
</comment>
<keyword evidence="1" id="KW-1133">Transmembrane helix</keyword>
<protein>
    <submittedName>
        <fullName evidence="2">Uncharacterized protein</fullName>
    </submittedName>
</protein>
<gene>
    <name evidence="2" type="ORF">S03H2_46420</name>
</gene>
<dbReference type="EMBL" id="BARU01029141">
    <property type="protein sequence ID" value="GAH63696.1"/>
    <property type="molecule type" value="Genomic_DNA"/>
</dbReference>
<feature type="non-terminal residue" evidence="2">
    <location>
        <position position="1"/>
    </location>
</feature>
<sequence length="266" mass="27563">NPGRKAALPAVLLTGLFAILLAVMLNQGGVLARQPVPTAVHVGLAAAYLITALLATGAEIVRGVVVFVAMLATQAVMALFTGLAYAAAPGGALDVPAAFVYALSGYLPGLLLQSAVVFLMAPVAAAWWGGAEAEVRRKRMPRVPHSRDAESFQDFLDRACEWPEVAGVAICEGEQAWGAGIWRSDPGAACERARSVLARTGKASHLLILGDAALGVYTRKDRIVAVSLGDASHRHIAQLLGLSLCRAGDLAQLPGPGNTASDTPDD</sequence>
<accession>X1H0L0</accession>